<organism evidence="2 3">
    <name type="scientific">Keratinibaculum paraultunense</name>
    <dbReference type="NCBI Taxonomy" id="1278232"/>
    <lineage>
        <taxon>Bacteria</taxon>
        <taxon>Bacillati</taxon>
        <taxon>Bacillota</taxon>
        <taxon>Tissierellia</taxon>
        <taxon>Tissierellales</taxon>
        <taxon>Tepidimicrobiaceae</taxon>
        <taxon>Keratinibaculum</taxon>
    </lineage>
</organism>
<dbReference type="InterPro" id="IPR004843">
    <property type="entry name" value="Calcineurin-like_PHP"/>
</dbReference>
<accession>A0A4R3L0P5</accession>
<keyword evidence="3" id="KW-1185">Reference proteome</keyword>
<dbReference type="SUPFAM" id="SSF56300">
    <property type="entry name" value="Metallo-dependent phosphatases"/>
    <property type="match status" value="1"/>
</dbReference>
<evidence type="ECO:0000259" key="1">
    <source>
        <dbReference type="Pfam" id="PF00149"/>
    </source>
</evidence>
<dbReference type="OrthoDB" id="5380073at2"/>
<reference evidence="2 3" key="1">
    <citation type="submission" date="2019-03" db="EMBL/GenBank/DDBJ databases">
        <title>Genomic Encyclopedia of Type Strains, Phase IV (KMG-IV): sequencing the most valuable type-strain genomes for metagenomic binning, comparative biology and taxonomic classification.</title>
        <authorList>
            <person name="Goeker M."/>
        </authorList>
    </citation>
    <scope>NUCLEOTIDE SEQUENCE [LARGE SCALE GENOMIC DNA]</scope>
    <source>
        <strain evidence="2 3">DSM 26752</strain>
    </source>
</reference>
<dbReference type="EMBL" id="SMAE01000004">
    <property type="protein sequence ID" value="TCS90510.1"/>
    <property type="molecule type" value="Genomic_DNA"/>
</dbReference>
<proteinExistence type="predicted"/>
<dbReference type="InterPro" id="IPR029052">
    <property type="entry name" value="Metallo-depent_PP-like"/>
</dbReference>
<dbReference type="RefSeq" id="WP_132026772.1">
    <property type="nucleotide sequence ID" value="NZ_CP068564.1"/>
</dbReference>
<dbReference type="Proteomes" id="UP000294567">
    <property type="component" value="Unassembled WGS sequence"/>
</dbReference>
<sequence length="197" mass="23818">MKDIYLISDTHFGHWFAVWFWNRPFENIKEMNNALIYNWNNRIKEDDIIIVLGDFFAGNRLFLKYLLNNLNGEKILIKGNHDFKFRYKKLLTEKEVSFYNRMEFSLDEYHFLLTHKPMKKLPDKTINIHGHHHKKLIPPKYEKHKYFNVAVEHNNYKPVALEEIIEDKLGKKKLDNLKIIEQIKYSSLNKKYAIAFT</sequence>
<protein>
    <submittedName>
        <fullName evidence="2">Calcineurin-like phosphoesterase family protein</fullName>
    </submittedName>
</protein>
<feature type="domain" description="Calcineurin-like phosphoesterase" evidence="1">
    <location>
        <begin position="4"/>
        <end position="167"/>
    </location>
</feature>
<dbReference type="Pfam" id="PF00149">
    <property type="entry name" value="Metallophos"/>
    <property type="match status" value="1"/>
</dbReference>
<dbReference type="AlphaFoldDB" id="A0A4R3L0P5"/>
<gene>
    <name evidence="2" type="ORF">EDD65_10451</name>
</gene>
<evidence type="ECO:0000313" key="3">
    <source>
        <dbReference type="Proteomes" id="UP000294567"/>
    </source>
</evidence>
<dbReference type="GO" id="GO:0016787">
    <property type="term" value="F:hydrolase activity"/>
    <property type="evidence" value="ECO:0007669"/>
    <property type="project" value="InterPro"/>
</dbReference>
<name>A0A4R3L0P5_9FIRM</name>
<evidence type="ECO:0000313" key="2">
    <source>
        <dbReference type="EMBL" id="TCS90510.1"/>
    </source>
</evidence>
<comment type="caution">
    <text evidence="2">The sequence shown here is derived from an EMBL/GenBank/DDBJ whole genome shotgun (WGS) entry which is preliminary data.</text>
</comment>
<dbReference type="Gene3D" id="3.60.21.10">
    <property type="match status" value="1"/>
</dbReference>